<dbReference type="AlphaFoldDB" id="A0AAN9AZ35"/>
<dbReference type="EMBL" id="JBAMIC010000014">
    <property type="protein sequence ID" value="KAK7095878.1"/>
    <property type="molecule type" value="Genomic_DNA"/>
</dbReference>
<comment type="caution">
    <text evidence="3">The sequence shown here is derived from an EMBL/GenBank/DDBJ whole genome shotgun (WGS) entry which is preliminary data.</text>
</comment>
<organism evidence="3 4">
    <name type="scientific">Littorina saxatilis</name>
    <dbReference type="NCBI Taxonomy" id="31220"/>
    <lineage>
        <taxon>Eukaryota</taxon>
        <taxon>Metazoa</taxon>
        <taxon>Spiralia</taxon>
        <taxon>Lophotrochozoa</taxon>
        <taxon>Mollusca</taxon>
        <taxon>Gastropoda</taxon>
        <taxon>Caenogastropoda</taxon>
        <taxon>Littorinimorpha</taxon>
        <taxon>Littorinoidea</taxon>
        <taxon>Littorinidae</taxon>
        <taxon>Littorina</taxon>
    </lineage>
</organism>
<reference evidence="3 4" key="1">
    <citation type="submission" date="2024-02" db="EMBL/GenBank/DDBJ databases">
        <title>Chromosome-scale genome assembly of the rough periwinkle Littorina saxatilis.</title>
        <authorList>
            <person name="De Jode A."/>
            <person name="Faria R."/>
            <person name="Formenti G."/>
            <person name="Sims Y."/>
            <person name="Smith T.P."/>
            <person name="Tracey A."/>
            <person name="Wood J.M.D."/>
            <person name="Zagrodzka Z.B."/>
            <person name="Johannesson K."/>
            <person name="Butlin R.K."/>
            <person name="Leder E.H."/>
        </authorList>
    </citation>
    <scope>NUCLEOTIDE SEQUENCE [LARGE SCALE GENOMIC DNA]</scope>
    <source>
        <strain evidence="3">Snail1</strain>
        <tissue evidence="3">Muscle</tissue>
    </source>
</reference>
<evidence type="ECO:0000313" key="3">
    <source>
        <dbReference type="EMBL" id="KAK7095878.1"/>
    </source>
</evidence>
<evidence type="ECO:0000313" key="4">
    <source>
        <dbReference type="Proteomes" id="UP001374579"/>
    </source>
</evidence>
<dbReference type="Proteomes" id="UP001374579">
    <property type="component" value="Unassembled WGS sequence"/>
</dbReference>
<proteinExistence type="predicted"/>
<feature type="signal peptide" evidence="2">
    <location>
        <begin position="1"/>
        <end position="26"/>
    </location>
</feature>
<protein>
    <submittedName>
        <fullName evidence="3">Uncharacterized protein</fullName>
    </submittedName>
</protein>
<keyword evidence="2" id="KW-0732">Signal</keyword>
<name>A0AAN9AZ35_9CAEN</name>
<feature type="chain" id="PRO_5043012231" evidence="2">
    <location>
        <begin position="27"/>
        <end position="114"/>
    </location>
</feature>
<accession>A0AAN9AZ35</accession>
<evidence type="ECO:0000256" key="2">
    <source>
        <dbReference type="SAM" id="SignalP"/>
    </source>
</evidence>
<feature type="compositionally biased region" description="Basic and acidic residues" evidence="1">
    <location>
        <begin position="105"/>
        <end position="114"/>
    </location>
</feature>
<feature type="region of interest" description="Disordered" evidence="1">
    <location>
        <begin position="90"/>
        <end position="114"/>
    </location>
</feature>
<sequence length="114" mass="12188">MTMNRPLVLLAGSCLVLLMALYGAHARPESDLSKRGPALEAKLQTNPLSSAGWRRNEAGISGDIRRLTQSLKTTGGRVGVVTACRKTAADGEGLTGYPCSSNSIQHRDTRLQHT</sequence>
<gene>
    <name evidence="3" type="ORF">V1264_005237</name>
</gene>
<keyword evidence="4" id="KW-1185">Reference proteome</keyword>
<evidence type="ECO:0000256" key="1">
    <source>
        <dbReference type="SAM" id="MobiDB-lite"/>
    </source>
</evidence>